<dbReference type="Gene3D" id="2.10.270.10">
    <property type="entry name" value="Cholin Binding"/>
    <property type="match status" value="1"/>
</dbReference>
<dbReference type="PROSITE" id="PS50853">
    <property type="entry name" value="FN3"/>
    <property type="match status" value="1"/>
</dbReference>
<evidence type="ECO:0000259" key="9">
    <source>
        <dbReference type="PROSITE" id="PS50853"/>
    </source>
</evidence>
<evidence type="ECO:0000313" key="11">
    <source>
        <dbReference type="Proteomes" id="UP001163115"/>
    </source>
</evidence>
<dbReference type="Gene3D" id="2.60.40.10">
    <property type="entry name" value="Immunoglobulins"/>
    <property type="match status" value="1"/>
</dbReference>
<dbReference type="EMBL" id="CP113524">
    <property type="protein sequence ID" value="WAJ23385.1"/>
    <property type="molecule type" value="Genomic_DNA"/>
</dbReference>
<keyword evidence="6" id="KW-0119">Carbohydrate metabolism</keyword>
<keyword evidence="3" id="KW-0378">Hydrolase</keyword>
<feature type="signal peptide" evidence="8">
    <location>
        <begin position="1"/>
        <end position="31"/>
    </location>
</feature>
<dbReference type="InterPro" id="IPR003961">
    <property type="entry name" value="FN3_dom"/>
</dbReference>
<feature type="chain" id="PRO_5046133283" evidence="8">
    <location>
        <begin position="32"/>
        <end position="2000"/>
    </location>
</feature>
<evidence type="ECO:0000256" key="3">
    <source>
        <dbReference type="ARBA" id="ARBA00022801"/>
    </source>
</evidence>
<keyword evidence="11" id="KW-1185">Reference proteome</keyword>
<dbReference type="InterPro" id="IPR012334">
    <property type="entry name" value="Pectin_lyas_fold"/>
</dbReference>
<dbReference type="Proteomes" id="UP001163115">
    <property type="component" value="Chromosome"/>
</dbReference>
<protein>
    <submittedName>
        <fullName evidence="10">Pectinesterase family protein</fullName>
    </submittedName>
</protein>
<evidence type="ECO:0000256" key="7">
    <source>
        <dbReference type="SAM" id="MobiDB-lite"/>
    </source>
</evidence>
<dbReference type="InterPro" id="IPR002022">
    <property type="entry name" value="Pec_lyase"/>
</dbReference>
<dbReference type="SMART" id="SM00656">
    <property type="entry name" value="Amb_all"/>
    <property type="match status" value="1"/>
</dbReference>
<dbReference type="InterPro" id="IPR036116">
    <property type="entry name" value="FN3_sf"/>
</dbReference>
<evidence type="ECO:0000256" key="1">
    <source>
        <dbReference type="ARBA" id="ARBA00008891"/>
    </source>
</evidence>
<dbReference type="SUPFAM" id="SSF51126">
    <property type="entry name" value="Pectin lyase-like"/>
    <property type="match status" value="2"/>
</dbReference>
<gene>
    <name evidence="10" type="ORF">OW255_17755</name>
</gene>
<evidence type="ECO:0000313" key="10">
    <source>
        <dbReference type="EMBL" id="WAJ23385.1"/>
    </source>
</evidence>
<keyword evidence="6" id="KW-0964">Secreted</keyword>
<dbReference type="RefSeq" id="WP_268114834.1">
    <property type="nucleotide sequence ID" value="NZ_CP113524.1"/>
</dbReference>
<dbReference type="Gene3D" id="2.160.20.10">
    <property type="entry name" value="Single-stranded right-handed beta-helix, Pectin lyase-like"/>
    <property type="match status" value="2"/>
</dbReference>
<sequence length="2000" mass="220096">MGVKGKAFARVAAAGLAAVVLCTNSNFQAFATLGDMVEMIPQKKEAGISTPSEATPSEASESVGEKETIITEVKAVKDIAATPSEALKTSSEVFEGTWSLIKGDGILKNSADQETDTIQNGRGTYTNSEGQSFGIDASGGKFNVQADRTQINKGTTLEIPAVGEVFEFEIIAHKVWDGSHASSDSSGILEGAEKAVVVQGAKSCKAESYADYSDIDNNYRAYTYRCVLEKGAEQAAVTVAASGTQYVKSLEVKSLPATDVNISGRLEVENGDSPKNVKVVLLNERTKEIFTDIVNFSDGEASYEAMAPVYDEEEDYQIYLDNDHYKISGIDQIRVSGGTDSEDCDFSVTSSEKHSVSISFSEKIDLDGMEYTYTNTETNQVYSFKTSEKIELTEGNYIFSFGGEADRLAYEISDGESITIKDKDITQRVDLKPVTDWSFYADGSNDYYQKAIQNETGYFKGAIIDATSGKVMPNGDVKSANSSQFVTGAVIRIPVTGDCTMSVEAYGPQYALYSVKGVSARDQSPFVYKYEGEKGYIDITSDGSAYIKSVTLVYPPKEVQYKEQPVMPAVADFGMGDNLTVSPEGQRLVLTQAGGAMTSAGLHTVSYYVFPKTKDWQVLSADIVLKAGTTSTSSGVFFGAFDEEYLTTVGIRGKTGLRGILSKTTSELVGAGGPNQTIQDGEKVTFTARKTDGGLLVTYKTKSAGESSYTFKYDDGKNFLFKEDKADTECYYGFALASGTAVITNMMLYDEDDNILYDQNDCYEPEGTAPVALKVMAEADASREFIRVTWTGEVCTGDEKYVLQVSQDGVSWEDVADDLTVNTYDYPITGSGSWYFRICGTLGNASSIEDRNQWVTIEKPVTITAALPAPAVTATADIDNIKLSWEAVETADRYEIYRYSYDETKAGARLIGTTQVPEYTDSTITQQMPYYYYVKAFSNTNSSNASQEVWAVATGPRKGQYAYEDEAIPVVITKKSYDTSYQKEIVIEGIAEEACILKAMVNGSQQDTEKGIKAGGSFQLNLVLKEGRNDVNLLFTDAEGAVTRKTFNYVYLTNYDMVVDGSYAGNDGDLVNGIPVYKTVTAAVGAVPSDSKVRKVILIKEGSYREHLVINKPYLSLIGEDRDQVNIHFYDRLESPEGGDMKTRCAVYVTSEAKGFSAENLTIENDYEYLGTGSNESADALRNDAEGAVYVNLSLKGYQDTLCANVGKQYYYKCMITGNVDFIYGNDPRALFKDCDLIFRYNGVKNSGYLSAPKTSETAAYGLTFYDCRILSEEGCSGSKYRLGRPWGADGYLTFINTYMGGVINGEESYDDMSGNSYRKARFFEFGSYGPSYAINENRRQISPAKAEAMLGSSLLGWEPEKESSSRSADYKGSVITNEAPKYVIFGYSQDTYNIKDGDDTGLGAFNLEGYAQAGNVTGGGLLKETSENYYTVSDGESFLKALKYASDSGKKSVIEITEDIKLGSKEIENYAEYSSLIKPYSAQALTHPVLKETGVSVLMLKNMSNLTIFSRNGSALLHANVDISNSSNIIIRNLVFDELWEWDEETEGNYDRNDWDYMTIENESTNIWVDHCTFYKAYDGVIDVKNPSTTKTSNITISWCSFLPASRGDFFDDMMEEIASNPQKYPYYTHLINDLRMTREQVYYYAYGQKKTHLLGQSDDAVNAANIRLTLANNYYKDSMDRMPRLRYGAAHVYNCVLDAADLYQVKNSIANSEAAAKIVSNGASSTCKGELLLENCYIDGIVNALNSGNGESPSGYINAINSVYYMDGIKTELKPKSNSTTDSSILVLDAGKFKSKLPYKAPVLYPAERLKELVIPKGGAGAIEMTVLQWEKGIYFDTVNTIPDDDDDVNTDPKEEDSDSDEDTSVYELKTDKKEAANRRRNAVEVKEADTGTWLKNSENAWCLIKKDGTIAVQEWCLADGIWYYFNQSGYMAVGWLQAADGKWYYLNPTYGGMATGWVMADGKWYYLDTVNGDCLMNKTTPDGYQVDENGAWMEGSN</sequence>
<comment type="similarity">
    <text evidence="1">Belongs to the pectinesterase family.</text>
</comment>
<feature type="compositionally biased region" description="Low complexity" evidence="7">
    <location>
        <begin position="49"/>
        <end position="62"/>
    </location>
</feature>
<evidence type="ECO:0000256" key="2">
    <source>
        <dbReference type="ARBA" id="ARBA00022737"/>
    </source>
</evidence>
<feature type="compositionally biased region" description="Acidic residues" evidence="7">
    <location>
        <begin position="1845"/>
        <end position="1867"/>
    </location>
</feature>
<keyword evidence="2" id="KW-0677">Repeat</keyword>
<proteinExistence type="inferred from homology"/>
<dbReference type="Pfam" id="PF00544">
    <property type="entry name" value="Pectate_lyase_4"/>
    <property type="match status" value="2"/>
</dbReference>
<dbReference type="Pfam" id="PF01095">
    <property type="entry name" value="Pectinesterase"/>
    <property type="match status" value="1"/>
</dbReference>
<dbReference type="InterPro" id="IPR000070">
    <property type="entry name" value="Pectinesterase_cat"/>
</dbReference>
<comment type="similarity">
    <text evidence="6">Belongs to the polysaccharide lyase 1 family.</text>
</comment>
<dbReference type="InterPro" id="IPR013783">
    <property type="entry name" value="Ig-like_fold"/>
</dbReference>
<dbReference type="Pfam" id="PF19127">
    <property type="entry name" value="Choline_bind_3"/>
    <property type="match status" value="1"/>
</dbReference>
<keyword evidence="6" id="KW-0624">Polysaccharide degradation</keyword>
<feature type="region of interest" description="Disordered" evidence="7">
    <location>
        <begin position="1843"/>
        <end position="1869"/>
    </location>
</feature>
<dbReference type="PANTHER" id="PTHR31321">
    <property type="entry name" value="ACYL-COA THIOESTER HYDROLASE YBHC-RELATED"/>
    <property type="match status" value="1"/>
</dbReference>
<dbReference type="SUPFAM" id="SSF49265">
    <property type="entry name" value="Fibronectin type III"/>
    <property type="match status" value="1"/>
</dbReference>
<dbReference type="InterPro" id="IPR011050">
    <property type="entry name" value="Pectin_lyase_fold/virulence"/>
</dbReference>
<feature type="region of interest" description="Disordered" evidence="7">
    <location>
        <begin position="45"/>
        <end position="66"/>
    </location>
</feature>
<name>A0ABY7A9N4_9FIRM</name>
<dbReference type="InterPro" id="IPR018337">
    <property type="entry name" value="Cell_wall/Cho-bd_repeat"/>
</dbReference>
<dbReference type="PANTHER" id="PTHR31321:SF57">
    <property type="entry name" value="PECTINESTERASE 53-RELATED"/>
    <property type="match status" value="1"/>
</dbReference>
<keyword evidence="8" id="KW-0732">Signal</keyword>
<accession>A0ABY7A9N4</accession>
<evidence type="ECO:0000256" key="4">
    <source>
        <dbReference type="ARBA" id="ARBA00023085"/>
    </source>
</evidence>
<keyword evidence="5 6" id="KW-0456">Lyase</keyword>
<evidence type="ECO:0000256" key="5">
    <source>
        <dbReference type="ARBA" id="ARBA00023239"/>
    </source>
</evidence>
<evidence type="ECO:0000256" key="6">
    <source>
        <dbReference type="RuleBase" id="RU361173"/>
    </source>
</evidence>
<evidence type="ECO:0000256" key="8">
    <source>
        <dbReference type="SAM" id="SignalP"/>
    </source>
</evidence>
<feature type="domain" description="Fibronectin type-III" evidence="9">
    <location>
        <begin position="866"/>
        <end position="957"/>
    </location>
</feature>
<reference evidence="10" key="1">
    <citation type="submission" date="2022-11" db="EMBL/GenBank/DDBJ databases">
        <title>Lacrimispora xylanolytica sy1, complete genome.</title>
        <authorList>
            <person name="Choi S."/>
        </authorList>
    </citation>
    <scope>NUCLEOTIDE SEQUENCE</scope>
    <source>
        <strain evidence="10">Sy1</strain>
    </source>
</reference>
<organism evidence="10 11">
    <name type="scientific">Lacrimispora xylanolytica</name>
    <dbReference type="NCBI Taxonomy" id="29375"/>
    <lineage>
        <taxon>Bacteria</taxon>
        <taxon>Bacillati</taxon>
        <taxon>Bacillota</taxon>
        <taxon>Clostridia</taxon>
        <taxon>Lachnospirales</taxon>
        <taxon>Lachnospiraceae</taxon>
        <taxon>Lacrimispora</taxon>
    </lineage>
</organism>
<comment type="subcellular location">
    <subcellularLocation>
        <location evidence="6">Secreted</location>
    </subcellularLocation>
</comment>
<keyword evidence="4" id="KW-0063">Aspartyl esterase</keyword>
<dbReference type="SUPFAM" id="SSF69360">
    <property type="entry name" value="Cell wall binding repeat"/>
    <property type="match status" value="1"/>
</dbReference>